<accession>A0A0A8Y9C9</accession>
<reference evidence="1" key="1">
    <citation type="submission" date="2014-09" db="EMBL/GenBank/DDBJ databases">
        <authorList>
            <person name="Magalhaes I.L.F."/>
            <person name="Oliveira U."/>
            <person name="Santos F.R."/>
            <person name="Vidigal T.H.D.A."/>
            <person name="Brescovit A.D."/>
            <person name="Santos A.J."/>
        </authorList>
    </citation>
    <scope>NUCLEOTIDE SEQUENCE</scope>
    <source>
        <tissue evidence="1">Shoot tissue taken approximately 20 cm above the soil surface</tissue>
    </source>
</reference>
<reference evidence="1" key="2">
    <citation type="journal article" date="2015" name="Data Brief">
        <title>Shoot transcriptome of the giant reed, Arundo donax.</title>
        <authorList>
            <person name="Barrero R.A."/>
            <person name="Guerrero F.D."/>
            <person name="Moolhuijzen P."/>
            <person name="Goolsby J.A."/>
            <person name="Tidwell J."/>
            <person name="Bellgard S.E."/>
            <person name="Bellgard M.I."/>
        </authorList>
    </citation>
    <scope>NUCLEOTIDE SEQUENCE</scope>
    <source>
        <tissue evidence="1">Shoot tissue taken approximately 20 cm above the soil surface</tissue>
    </source>
</reference>
<proteinExistence type="predicted"/>
<organism evidence="1">
    <name type="scientific">Arundo donax</name>
    <name type="common">Giant reed</name>
    <name type="synonym">Donax arundinaceus</name>
    <dbReference type="NCBI Taxonomy" id="35708"/>
    <lineage>
        <taxon>Eukaryota</taxon>
        <taxon>Viridiplantae</taxon>
        <taxon>Streptophyta</taxon>
        <taxon>Embryophyta</taxon>
        <taxon>Tracheophyta</taxon>
        <taxon>Spermatophyta</taxon>
        <taxon>Magnoliopsida</taxon>
        <taxon>Liliopsida</taxon>
        <taxon>Poales</taxon>
        <taxon>Poaceae</taxon>
        <taxon>PACMAD clade</taxon>
        <taxon>Arundinoideae</taxon>
        <taxon>Arundineae</taxon>
        <taxon>Arundo</taxon>
    </lineage>
</organism>
<name>A0A0A8Y9C9_ARUDO</name>
<protein>
    <submittedName>
        <fullName evidence="1">Uncharacterized protein</fullName>
    </submittedName>
</protein>
<dbReference type="AlphaFoldDB" id="A0A0A8Y9C9"/>
<dbReference type="EMBL" id="GBRH01275985">
    <property type="protein sequence ID" value="JAD21910.1"/>
    <property type="molecule type" value="Transcribed_RNA"/>
</dbReference>
<evidence type="ECO:0000313" key="1">
    <source>
        <dbReference type="EMBL" id="JAD21910.1"/>
    </source>
</evidence>
<sequence length="48" mass="5429">MVAEAALSSAAIWSRRRRDKITFDRLHKVLPLRGSPRSDLRSPSCSMC</sequence>